<keyword evidence="4" id="KW-0997">Cell inner membrane</keyword>
<name>A0A4Q7W156_9BURK</name>
<dbReference type="PANTHER" id="PTHR35893:SF3">
    <property type="entry name" value="INNER MEMBRANE PROTEIN"/>
    <property type="match status" value="1"/>
</dbReference>
<dbReference type="EMBL" id="SHKP01000004">
    <property type="protein sequence ID" value="RZU02984.1"/>
    <property type="molecule type" value="Genomic_DNA"/>
</dbReference>
<evidence type="ECO:0000259" key="10">
    <source>
        <dbReference type="Pfam" id="PF19029"/>
    </source>
</evidence>
<gene>
    <name evidence="11" type="ORF">EV670_1015</name>
</gene>
<dbReference type="Pfam" id="PF19029">
    <property type="entry name" value="DUF883_C"/>
    <property type="match status" value="1"/>
</dbReference>
<proteinExistence type="inferred from homology"/>
<evidence type="ECO:0000313" key="11">
    <source>
        <dbReference type="EMBL" id="RZU02984.1"/>
    </source>
</evidence>
<comment type="caution">
    <text evidence="11">The sequence shown here is derived from an EMBL/GenBank/DDBJ whole genome shotgun (WGS) entry which is preliminary data.</text>
</comment>
<keyword evidence="7 8" id="KW-0472">Membrane</keyword>
<evidence type="ECO:0000256" key="2">
    <source>
        <dbReference type="ARBA" id="ARBA00010423"/>
    </source>
</evidence>
<dbReference type="OrthoDB" id="9181874at2"/>
<dbReference type="Proteomes" id="UP000293671">
    <property type="component" value="Unassembled WGS sequence"/>
</dbReference>
<keyword evidence="5 8" id="KW-0812">Transmembrane</keyword>
<organism evidence="11 12">
    <name type="scientific">Rivibacter subsaxonicus</name>
    <dbReference type="NCBI Taxonomy" id="457575"/>
    <lineage>
        <taxon>Bacteria</taxon>
        <taxon>Pseudomonadati</taxon>
        <taxon>Pseudomonadota</taxon>
        <taxon>Betaproteobacteria</taxon>
        <taxon>Burkholderiales</taxon>
        <taxon>Rivibacter</taxon>
    </lineage>
</organism>
<evidence type="ECO:0000256" key="5">
    <source>
        <dbReference type="ARBA" id="ARBA00022692"/>
    </source>
</evidence>
<evidence type="ECO:0000256" key="3">
    <source>
        <dbReference type="ARBA" id="ARBA00022475"/>
    </source>
</evidence>
<reference evidence="11 12" key="1">
    <citation type="submission" date="2019-02" db="EMBL/GenBank/DDBJ databases">
        <title>Genomic Encyclopedia of Type Strains, Phase IV (KMG-IV): sequencing the most valuable type-strain genomes for metagenomic binning, comparative biology and taxonomic classification.</title>
        <authorList>
            <person name="Goeker M."/>
        </authorList>
    </citation>
    <scope>NUCLEOTIDE SEQUENCE [LARGE SCALE GENOMIC DNA]</scope>
    <source>
        <strain evidence="11 12">DSM 19570</strain>
    </source>
</reference>
<dbReference type="GO" id="GO:0005886">
    <property type="term" value="C:plasma membrane"/>
    <property type="evidence" value="ECO:0007669"/>
    <property type="project" value="UniProtKB-SubCell"/>
</dbReference>
<dbReference type="AlphaFoldDB" id="A0A4Q7W156"/>
<accession>A0A4Q7W156</accession>
<feature type="domain" description="DUF883" evidence="9">
    <location>
        <begin position="10"/>
        <end position="62"/>
    </location>
</feature>
<sequence length="103" mass="10822">MSDAANSTTDKLMQDLKVVVGDAEALLKATAGSAGEGASELRQKVQTSLAQARRDLRHLEEAAIERARAAGRAADDYVHDNPWKAIGAAAGVGLIIGLLISRR</sequence>
<dbReference type="PANTHER" id="PTHR35893">
    <property type="entry name" value="INNER MEMBRANE PROTEIN-RELATED"/>
    <property type="match status" value="1"/>
</dbReference>
<dbReference type="RefSeq" id="WP_130430696.1">
    <property type="nucleotide sequence ID" value="NZ_SHKP01000004.1"/>
</dbReference>
<evidence type="ECO:0000256" key="4">
    <source>
        <dbReference type="ARBA" id="ARBA00022519"/>
    </source>
</evidence>
<keyword evidence="3" id="KW-1003">Cell membrane</keyword>
<dbReference type="Pfam" id="PF05957">
    <property type="entry name" value="DUF883"/>
    <property type="match status" value="1"/>
</dbReference>
<dbReference type="GO" id="GO:0043022">
    <property type="term" value="F:ribosome binding"/>
    <property type="evidence" value="ECO:0007669"/>
    <property type="project" value="InterPro"/>
</dbReference>
<evidence type="ECO:0000313" key="12">
    <source>
        <dbReference type="Proteomes" id="UP000293671"/>
    </source>
</evidence>
<evidence type="ECO:0000256" key="7">
    <source>
        <dbReference type="ARBA" id="ARBA00023136"/>
    </source>
</evidence>
<comment type="similarity">
    <text evidence="2">Belongs to the ElaB/YgaM/YqjD family.</text>
</comment>
<evidence type="ECO:0000256" key="1">
    <source>
        <dbReference type="ARBA" id="ARBA00004377"/>
    </source>
</evidence>
<evidence type="ECO:0000259" key="9">
    <source>
        <dbReference type="Pfam" id="PF05957"/>
    </source>
</evidence>
<feature type="transmembrane region" description="Helical" evidence="8">
    <location>
        <begin position="82"/>
        <end position="100"/>
    </location>
</feature>
<feature type="domain" description="DUF883" evidence="10">
    <location>
        <begin position="74"/>
        <end position="103"/>
    </location>
</feature>
<evidence type="ECO:0000256" key="8">
    <source>
        <dbReference type="SAM" id="Phobius"/>
    </source>
</evidence>
<dbReference type="InterPro" id="IPR010279">
    <property type="entry name" value="YqjD/ElaB"/>
</dbReference>
<evidence type="ECO:0000256" key="6">
    <source>
        <dbReference type="ARBA" id="ARBA00022989"/>
    </source>
</evidence>
<keyword evidence="12" id="KW-1185">Reference proteome</keyword>
<dbReference type="InterPro" id="IPR043604">
    <property type="entry name" value="DUF883_N"/>
</dbReference>
<dbReference type="InterPro" id="IPR043605">
    <property type="entry name" value="DUF883_C"/>
</dbReference>
<protein>
    <submittedName>
        <fullName evidence="11">ElaB/YqjD/DUF883 family membrane-anchored ribosome-binding protein</fullName>
    </submittedName>
</protein>
<keyword evidence="6 8" id="KW-1133">Transmembrane helix</keyword>
<comment type="subcellular location">
    <subcellularLocation>
        <location evidence="1">Cell inner membrane</location>
        <topology evidence="1">Single-pass membrane protein</topology>
    </subcellularLocation>
</comment>